<dbReference type="InterPro" id="IPR058353">
    <property type="entry name" value="DUF8040"/>
</dbReference>
<dbReference type="PANTHER" id="PTHR22930:SF280">
    <property type="entry name" value="OS11G0202600 PROTEIN"/>
    <property type="match status" value="1"/>
</dbReference>
<evidence type="ECO:0000256" key="8">
    <source>
        <dbReference type="SAM" id="MobiDB-lite"/>
    </source>
</evidence>
<evidence type="ECO:0000256" key="7">
    <source>
        <dbReference type="ARBA" id="ARBA00023242"/>
    </source>
</evidence>
<comment type="cofactor">
    <cofactor evidence="1">
        <name>a divalent metal cation</name>
        <dbReference type="ChEBI" id="CHEBI:60240"/>
    </cofactor>
</comment>
<reference evidence="11" key="1">
    <citation type="submission" date="2025-05" db="UniProtKB">
        <authorList>
            <consortium name="RefSeq"/>
        </authorList>
    </citation>
    <scope>NUCLEOTIDE SEQUENCE [LARGE SCALE GENOMIC DNA]</scope>
</reference>
<dbReference type="Proteomes" id="UP000827889">
    <property type="component" value="Chromosome 1"/>
</dbReference>
<feature type="compositionally biased region" description="Low complexity" evidence="8">
    <location>
        <begin position="8"/>
        <end position="18"/>
    </location>
</feature>
<dbReference type="GeneID" id="115743413"/>
<keyword evidence="11" id="KW-1185">Reference proteome</keyword>
<gene>
    <name evidence="12" type="primary">LOC115743413</name>
</gene>
<sequence>MPSKRKSGAGAASASAQRGKAKKPKEAPAEAQEQQLNSEFSERLSDASSNNVVPSNRACAGDRRRRGAGVPVRRGSDHQGGSSPEMAKTVSGFGQGNMEGDESGVYNCRVTPVEQDFDDFHLDILIAWLCIVMLDMSMHTREPIRDNVLSGPEWVREVLYGHPRRVYEAFRMERHVFLNLCDLMKARGWLKDSRYIRVDEQIGIFLSMICHKNSNRDLCERFQRSGQTISKYFTIVLKAVVKPAKEVIVPPSFDVVPKEILMDPNHTRYFKGCIGAIDGTHVPTSVPVSKQIPFTSKKGITTQNVMCVCSFDMTFSFVYAGWEGCANDRRVLSTALETPRLKFPRPPLGKYYLADSGYAAIPGFLTPFKDERYLLSDYRGRLIQPRTTKELFNYRHSSLRNVIERSFAALKNRFFILRHMPSFTIRKQAFIVIACCAIHNYIRNQDRRDKNFSLYEDLEDLFGPTQDEVTNDTLTEEGTEMNMLRKSIANMMAKDHNMPEIP</sequence>
<evidence type="ECO:0000313" key="12">
    <source>
        <dbReference type="RefSeq" id="XP_030534035.2"/>
    </source>
</evidence>
<dbReference type="RefSeq" id="XP_030534035.2">
    <property type="nucleotide sequence ID" value="XM_030678175.2"/>
</dbReference>
<proteinExistence type="inferred from homology"/>
<dbReference type="GO" id="GO:0005634">
    <property type="term" value="C:nucleus"/>
    <property type="evidence" value="ECO:0007669"/>
    <property type="project" value="UniProtKB-SubCell"/>
</dbReference>
<evidence type="ECO:0000256" key="6">
    <source>
        <dbReference type="ARBA" id="ARBA00022801"/>
    </source>
</evidence>
<dbReference type="GO" id="GO:0046872">
    <property type="term" value="F:metal ion binding"/>
    <property type="evidence" value="ECO:0007669"/>
    <property type="project" value="UniProtKB-KW"/>
</dbReference>
<reference evidence="12" key="2">
    <citation type="submission" date="2025-08" db="UniProtKB">
        <authorList>
            <consortium name="RefSeq"/>
        </authorList>
    </citation>
    <scope>IDENTIFICATION</scope>
    <source>
        <tissue evidence="12">Leaf</tissue>
    </source>
</reference>
<feature type="domain" description="DDE Tnp4" evidence="9">
    <location>
        <begin position="277"/>
        <end position="440"/>
    </location>
</feature>
<feature type="domain" description="DUF8040" evidence="10">
    <location>
        <begin position="148"/>
        <end position="242"/>
    </location>
</feature>
<dbReference type="Pfam" id="PF13359">
    <property type="entry name" value="DDE_Tnp_4"/>
    <property type="match status" value="1"/>
</dbReference>
<evidence type="ECO:0000313" key="11">
    <source>
        <dbReference type="Proteomes" id="UP000827889"/>
    </source>
</evidence>
<evidence type="ECO:0000259" key="9">
    <source>
        <dbReference type="Pfam" id="PF13359"/>
    </source>
</evidence>
<dbReference type="KEGG" id="rarg:115743413"/>
<evidence type="ECO:0000256" key="5">
    <source>
        <dbReference type="ARBA" id="ARBA00022723"/>
    </source>
</evidence>
<dbReference type="AlphaFoldDB" id="A0A8B8PGV4"/>
<keyword evidence="6" id="KW-0378">Hydrolase</keyword>
<organism evidence="11 12">
    <name type="scientific">Rhodamnia argentea</name>
    <dbReference type="NCBI Taxonomy" id="178133"/>
    <lineage>
        <taxon>Eukaryota</taxon>
        <taxon>Viridiplantae</taxon>
        <taxon>Streptophyta</taxon>
        <taxon>Embryophyta</taxon>
        <taxon>Tracheophyta</taxon>
        <taxon>Spermatophyta</taxon>
        <taxon>Magnoliopsida</taxon>
        <taxon>eudicotyledons</taxon>
        <taxon>Gunneridae</taxon>
        <taxon>Pentapetalae</taxon>
        <taxon>rosids</taxon>
        <taxon>malvids</taxon>
        <taxon>Myrtales</taxon>
        <taxon>Myrtaceae</taxon>
        <taxon>Myrtoideae</taxon>
        <taxon>Myrteae</taxon>
        <taxon>Australasian group</taxon>
        <taxon>Rhodamnia</taxon>
    </lineage>
</organism>
<dbReference type="InterPro" id="IPR045249">
    <property type="entry name" value="HARBI1-like"/>
</dbReference>
<comment type="subcellular location">
    <subcellularLocation>
        <location evidence="2">Nucleus</location>
    </subcellularLocation>
</comment>
<dbReference type="GO" id="GO:0016787">
    <property type="term" value="F:hydrolase activity"/>
    <property type="evidence" value="ECO:0007669"/>
    <property type="project" value="UniProtKB-KW"/>
</dbReference>
<keyword evidence="7" id="KW-0539">Nucleus</keyword>
<evidence type="ECO:0000256" key="4">
    <source>
        <dbReference type="ARBA" id="ARBA00022722"/>
    </source>
</evidence>
<evidence type="ECO:0000256" key="3">
    <source>
        <dbReference type="ARBA" id="ARBA00006958"/>
    </source>
</evidence>
<evidence type="ECO:0000256" key="2">
    <source>
        <dbReference type="ARBA" id="ARBA00004123"/>
    </source>
</evidence>
<comment type="similarity">
    <text evidence="3">Belongs to the HARBI1 family.</text>
</comment>
<evidence type="ECO:0000256" key="1">
    <source>
        <dbReference type="ARBA" id="ARBA00001968"/>
    </source>
</evidence>
<evidence type="ECO:0000259" key="10">
    <source>
        <dbReference type="Pfam" id="PF26138"/>
    </source>
</evidence>
<accession>A0A8B8PGV4</accession>
<dbReference type="GO" id="GO:0004518">
    <property type="term" value="F:nuclease activity"/>
    <property type="evidence" value="ECO:0007669"/>
    <property type="project" value="UniProtKB-KW"/>
</dbReference>
<keyword evidence="5" id="KW-0479">Metal-binding</keyword>
<dbReference type="Pfam" id="PF26138">
    <property type="entry name" value="DUF8040"/>
    <property type="match status" value="1"/>
</dbReference>
<name>A0A8B8PGV4_9MYRT</name>
<dbReference type="PANTHER" id="PTHR22930">
    <property type="match status" value="1"/>
</dbReference>
<keyword evidence="4" id="KW-0540">Nuclease</keyword>
<dbReference type="InterPro" id="IPR027806">
    <property type="entry name" value="HARBI1_dom"/>
</dbReference>
<feature type="region of interest" description="Disordered" evidence="8">
    <location>
        <begin position="1"/>
        <end position="91"/>
    </location>
</feature>
<protein>
    <submittedName>
        <fullName evidence="12">Nuclease HARBI1 isoform X1</fullName>
    </submittedName>
</protein>